<protein>
    <submittedName>
        <fullName evidence="1">Uncharacterized protein</fullName>
    </submittedName>
</protein>
<accession>A0A2C9CTQ5</accession>
<organism evidence="1 2">
    <name type="scientific">Pontivivens marinum</name>
    <dbReference type="NCBI Taxonomy" id="1690039"/>
    <lineage>
        <taxon>Bacteria</taxon>
        <taxon>Pseudomonadati</taxon>
        <taxon>Pseudomonadota</taxon>
        <taxon>Alphaproteobacteria</taxon>
        <taxon>Rhodobacterales</taxon>
        <taxon>Paracoccaceae</taxon>
        <taxon>Pontivivens</taxon>
    </lineage>
</organism>
<dbReference type="AlphaFoldDB" id="A0A2C9CTQ5"/>
<reference evidence="2" key="1">
    <citation type="submission" date="2017-09" db="EMBL/GenBank/DDBJ databases">
        <authorList>
            <person name="Varghese N."/>
            <person name="Submissions S."/>
        </authorList>
    </citation>
    <scope>NUCLEOTIDE SEQUENCE [LARGE SCALE GENOMIC DNA]</scope>
    <source>
        <strain evidence="2">C7</strain>
    </source>
</reference>
<evidence type="ECO:0000313" key="1">
    <source>
        <dbReference type="EMBL" id="SOH94647.1"/>
    </source>
</evidence>
<proteinExistence type="predicted"/>
<sequence length="58" mass="6307">MIDNHANIRSTLTTLIALTAVVPLLVDINSNSKADIAQNQHTVTQPFTLTPPLINVTR</sequence>
<keyword evidence="2" id="KW-1185">Reference proteome</keyword>
<dbReference type="EMBL" id="OCTN01000005">
    <property type="protein sequence ID" value="SOH94647.1"/>
    <property type="molecule type" value="Genomic_DNA"/>
</dbReference>
<name>A0A2C9CTQ5_9RHOB</name>
<evidence type="ECO:0000313" key="2">
    <source>
        <dbReference type="Proteomes" id="UP000220034"/>
    </source>
</evidence>
<dbReference type="Proteomes" id="UP000220034">
    <property type="component" value="Unassembled WGS sequence"/>
</dbReference>
<gene>
    <name evidence="1" type="ORF">SAMN06273572_10568</name>
</gene>